<evidence type="ECO:0000313" key="4">
    <source>
        <dbReference type="Proteomes" id="UP000790347"/>
    </source>
</evidence>
<name>A0A922I639_DERFA</name>
<accession>A0A922I639</accession>
<reference evidence="3" key="2">
    <citation type="journal article" date="2022" name="Res Sq">
        <title>Comparative Genomics Reveals Insights into the Divergent Evolution of Astigmatic Mites and Household Pest Adaptations.</title>
        <authorList>
            <person name="Xiong Q."/>
            <person name="Wan A.T.-Y."/>
            <person name="Liu X.-Y."/>
            <person name="Fung C.S.-H."/>
            <person name="Xiao X."/>
            <person name="Malainual N."/>
            <person name="Hou J."/>
            <person name="Wang L."/>
            <person name="Wang M."/>
            <person name="Yang K."/>
            <person name="Cui Y."/>
            <person name="Leung E."/>
            <person name="Nong W."/>
            <person name="Shin S.-K."/>
            <person name="Au S."/>
            <person name="Jeong K.Y."/>
            <person name="Chew F.T."/>
            <person name="Hui J."/>
            <person name="Leung T.F."/>
            <person name="Tungtrongchitr A."/>
            <person name="Zhong N."/>
            <person name="Liu Z."/>
            <person name="Tsui S."/>
        </authorList>
    </citation>
    <scope>NUCLEOTIDE SEQUENCE</scope>
    <source>
        <strain evidence="3">Derf</strain>
        <tissue evidence="3">Whole organism</tissue>
    </source>
</reference>
<comment type="caution">
    <text evidence="3">The sequence shown here is derived from an EMBL/GenBank/DDBJ whole genome shotgun (WGS) entry which is preliminary data.</text>
</comment>
<dbReference type="EMBL" id="ASGP02000002">
    <property type="protein sequence ID" value="KAH9522811.1"/>
    <property type="molecule type" value="Genomic_DNA"/>
</dbReference>
<evidence type="ECO:0000256" key="2">
    <source>
        <dbReference type="SAM" id="SignalP"/>
    </source>
</evidence>
<keyword evidence="2" id="KW-0732">Signal</keyword>
<feature type="signal peptide" evidence="2">
    <location>
        <begin position="1"/>
        <end position="22"/>
    </location>
</feature>
<evidence type="ECO:0000313" key="3">
    <source>
        <dbReference type="EMBL" id="KAH9522811.1"/>
    </source>
</evidence>
<keyword evidence="1" id="KW-1133">Transmembrane helix</keyword>
<dbReference type="PROSITE" id="PS00212">
    <property type="entry name" value="ALBUMIN_1"/>
    <property type="match status" value="1"/>
</dbReference>
<dbReference type="InterPro" id="IPR020857">
    <property type="entry name" value="Serum_albumin_CS"/>
</dbReference>
<proteinExistence type="predicted"/>
<feature type="chain" id="PRO_5038001075" evidence="2">
    <location>
        <begin position="23"/>
        <end position="315"/>
    </location>
</feature>
<dbReference type="AlphaFoldDB" id="A0A922I639"/>
<keyword evidence="4" id="KW-1185">Reference proteome</keyword>
<sequence>MKNFHFHFLLLLLSTLLSQSSSEVKPDEFARDCIDTLTGANLIQWCRTGALIDYDPIRLHTNYTTVWESCCQAYDEIHCYEQQGQRFCPQKTFEHLVEYVHEFRDYLSKYFCKDPAYKIDWQEHCQNLSYYALHHDDHHHELELFLPYADDKQIKTCIDFLKNHTKDGANGDNHIEYCRKQTKKDLSKKFTDNIDREIFCCAEYNFIECIVKESHDYCDQTEQSKLIEWSRRIFRWASDQICHHVPYFDHNENENFDNLDSKTEKICQQYGYDLQKNFIGDNSNSSSSKWWLFIPITLVIGAISGAIYYKYKKRR</sequence>
<keyword evidence="1" id="KW-0812">Transmembrane</keyword>
<keyword evidence="1" id="KW-0472">Membrane</keyword>
<dbReference type="Proteomes" id="UP000790347">
    <property type="component" value="Unassembled WGS sequence"/>
</dbReference>
<evidence type="ECO:0000256" key="1">
    <source>
        <dbReference type="SAM" id="Phobius"/>
    </source>
</evidence>
<gene>
    <name evidence="3" type="ORF">DERF_006369</name>
</gene>
<feature type="transmembrane region" description="Helical" evidence="1">
    <location>
        <begin position="290"/>
        <end position="309"/>
    </location>
</feature>
<protein>
    <submittedName>
        <fullName evidence="3">Uncharacterized protein</fullName>
    </submittedName>
</protein>
<organism evidence="3 4">
    <name type="scientific">Dermatophagoides farinae</name>
    <name type="common">American house dust mite</name>
    <dbReference type="NCBI Taxonomy" id="6954"/>
    <lineage>
        <taxon>Eukaryota</taxon>
        <taxon>Metazoa</taxon>
        <taxon>Ecdysozoa</taxon>
        <taxon>Arthropoda</taxon>
        <taxon>Chelicerata</taxon>
        <taxon>Arachnida</taxon>
        <taxon>Acari</taxon>
        <taxon>Acariformes</taxon>
        <taxon>Sarcoptiformes</taxon>
        <taxon>Astigmata</taxon>
        <taxon>Psoroptidia</taxon>
        <taxon>Analgoidea</taxon>
        <taxon>Pyroglyphidae</taxon>
        <taxon>Dermatophagoidinae</taxon>
        <taxon>Dermatophagoides</taxon>
    </lineage>
</organism>
<reference evidence="3" key="1">
    <citation type="submission" date="2013-05" db="EMBL/GenBank/DDBJ databases">
        <authorList>
            <person name="Yim A.K.Y."/>
            <person name="Chan T.F."/>
            <person name="Ji K.M."/>
            <person name="Liu X.Y."/>
            <person name="Zhou J.W."/>
            <person name="Li R.Q."/>
            <person name="Yang K.Y."/>
            <person name="Li J."/>
            <person name="Li M."/>
            <person name="Law P.T.W."/>
            <person name="Wu Y.L."/>
            <person name="Cai Z.L."/>
            <person name="Qin H."/>
            <person name="Bao Y."/>
            <person name="Leung R.K.K."/>
            <person name="Ng P.K.S."/>
            <person name="Zou J."/>
            <person name="Zhong X.J."/>
            <person name="Ran P.X."/>
            <person name="Zhong N.S."/>
            <person name="Liu Z.G."/>
            <person name="Tsui S.K.W."/>
        </authorList>
    </citation>
    <scope>NUCLEOTIDE SEQUENCE</scope>
    <source>
        <strain evidence="3">Derf</strain>
        <tissue evidence="3">Whole organism</tissue>
    </source>
</reference>